<dbReference type="RefSeq" id="WP_331255767.1">
    <property type="nucleotide sequence ID" value="NZ_CP133270.1"/>
</dbReference>
<dbReference type="Proteomes" id="UP001330434">
    <property type="component" value="Chromosome"/>
</dbReference>
<evidence type="ECO:0000313" key="1">
    <source>
        <dbReference type="EMBL" id="WVX66952.1"/>
    </source>
</evidence>
<keyword evidence="2" id="KW-1185">Reference proteome</keyword>
<proteinExistence type="predicted"/>
<name>A0ABZ2C3X8_9PROT</name>
<gene>
    <name evidence="1" type="ORF">Bealeia1_01147</name>
</gene>
<reference evidence="1 2" key="1">
    <citation type="journal article" date="2024" name="Environ. Microbiol.">
        <title>Novel evolutionary insights on the interactions of the Holosporales (Alphaproteobacteria) with eukaryotic hosts from comparative genomics.</title>
        <authorList>
            <person name="Giovannini M."/>
            <person name="Petroni G."/>
            <person name="Castelli M."/>
        </authorList>
    </citation>
    <scope>NUCLEOTIDE SEQUENCE [LARGE SCALE GENOMIC DNA]</scope>
    <source>
        <strain evidence="1 2">US_Bl 15I1</strain>
    </source>
</reference>
<dbReference type="EMBL" id="CP133270">
    <property type="protein sequence ID" value="WVX66952.1"/>
    <property type="molecule type" value="Genomic_DNA"/>
</dbReference>
<protein>
    <submittedName>
        <fullName evidence="1">Uncharacterized protein</fullName>
    </submittedName>
</protein>
<organism evidence="1 2">
    <name type="scientific">Candidatus Bealeia paramacronuclearis</name>
    <dbReference type="NCBI Taxonomy" id="1921001"/>
    <lineage>
        <taxon>Bacteria</taxon>
        <taxon>Pseudomonadati</taxon>
        <taxon>Pseudomonadota</taxon>
        <taxon>Alphaproteobacteria</taxon>
        <taxon>Holosporales</taxon>
        <taxon>Holosporaceae</taxon>
        <taxon>Candidatus Bealeia</taxon>
    </lineage>
</organism>
<accession>A0ABZ2C3X8</accession>
<evidence type="ECO:0000313" key="2">
    <source>
        <dbReference type="Proteomes" id="UP001330434"/>
    </source>
</evidence>
<sequence>MFFILLLAFSTKAQAVGRAEFEATLKGWETKYPVIKKIRDNDFFKHTSTAQLVKYYKVKDANAEIILRDVLCLVIKYFEMDLKSTLVSAELLEAYLELYEKEKRVINFESYYNEHA</sequence>